<dbReference type="AlphaFoldDB" id="A0A2T2XEZ8"/>
<dbReference type="Proteomes" id="UP000242972">
    <property type="component" value="Unassembled WGS sequence"/>
</dbReference>
<comment type="caution">
    <text evidence="2">The sequence shown here is derived from an EMBL/GenBank/DDBJ whole genome shotgun (WGS) entry which is preliminary data.</text>
</comment>
<evidence type="ECO:0000313" key="2">
    <source>
        <dbReference type="EMBL" id="PSR33038.1"/>
    </source>
</evidence>
<accession>A0A2T2XEZ8</accession>
<feature type="region of interest" description="Disordered" evidence="1">
    <location>
        <begin position="1"/>
        <end position="43"/>
    </location>
</feature>
<name>A0A2T2XEZ8_9FIRM</name>
<protein>
    <submittedName>
        <fullName evidence="2">Uncharacterized protein</fullName>
    </submittedName>
</protein>
<evidence type="ECO:0000313" key="3">
    <source>
        <dbReference type="Proteomes" id="UP000242972"/>
    </source>
</evidence>
<evidence type="ECO:0000256" key="1">
    <source>
        <dbReference type="SAM" id="MobiDB-lite"/>
    </source>
</evidence>
<proteinExistence type="predicted"/>
<reference evidence="2 3" key="1">
    <citation type="journal article" date="2014" name="BMC Genomics">
        <title>Comparison of environmental and isolate Sulfobacillus genomes reveals diverse carbon, sulfur, nitrogen, and hydrogen metabolisms.</title>
        <authorList>
            <person name="Justice N.B."/>
            <person name="Norman A."/>
            <person name="Brown C.T."/>
            <person name="Singh A."/>
            <person name="Thomas B.C."/>
            <person name="Banfield J.F."/>
        </authorList>
    </citation>
    <scope>NUCLEOTIDE SEQUENCE [LARGE SCALE GENOMIC DNA]</scope>
    <source>
        <strain evidence="2">AMDSBA4</strain>
    </source>
</reference>
<gene>
    <name evidence="2" type="ORF">C7B46_11590</name>
</gene>
<organism evidence="2 3">
    <name type="scientific">Sulfobacillus benefaciens</name>
    <dbReference type="NCBI Taxonomy" id="453960"/>
    <lineage>
        <taxon>Bacteria</taxon>
        <taxon>Bacillati</taxon>
        <taxon>Bacillota</taxon>
        <taxon>Clostridia</taxon>
        <taxon>Eubacteriales</taxon>
        <taxon>Clostridiales Family XVII. Incertae Sedis</taxon>
        <taxon>Sulfobacillus</taxon>
    </lineage>
</organism>
<dbReference type="EMBL" id="PXYW01000028">
    <property type="protein sequence ID" value="PSR33038.1"/>
    <property type="molecule type" value="Genomic_DNA"/>
</dbReference>
<sequence>MDTHERLGVAEDVGVAGELDGAPESAEGDKLGEGELSLGPLDGLAEGLTEEGAADEMAAELVRVVL</sequence>